<dbReference type="Pfam" id="PF00691">
    <property type="entry name" value="OmpA"/>
    <property type="match status" value="1"/>
</dbReference>
<gene>
    <name evidence="5" type="ORF">ECB94_25975</name>
</gene>
<dbReference type="AlphaFoldDB" id="A0A3G4VIU4"/>
<feature type="domain" description="OmpA-like" evidence="4">
    <location>
        <begin position="63"/>
        <end position="178"/>
    </location>
</feature>
<comment type="subcellular location">
    <subcellularLocation>
        <location evidence="1">Membrane</location>
    </subcellularLocation>
</comment>
<evidence type="ECO:0000256" key="3">
    <source>
        <dbReference type="PROSITE-ProRule" id="PRU00473"/>
    </source>
</evidence>
<dbReference type="InterPro" id="IPR006664">
    <property type="entry name" value="OMP_bac"/>
</dbReference>
<organism evidence="5 6">
    <name type="scientific">Vibrio mediterranei</name>
    <dbReference type="NCBI Taxonomy" id="689"/>
    <lineage>
        <taxon>Bacteria</taxon>
        <taxon>Pseudomonadati</taxon>
        <taxon>Pseudomonadota</taxon>
        <taxon>Gammaproteobacteria</taxon>
        <taxon>Vibrionales</taxon>
        <taxon>Vibrionaceae</taxon>
        <taxon>Vibrio</taxon>
    </lineage>
</organism>
<evidence type="ECO:0000313" key="5">
    <source>
        <dbReference type="EMBL" id="AYV24690.1"/>
    </source>
</evidence>
<dbReference type="RefSeq" id="WP_124942129.1">
    <property type="nucleotide sequence ID" value="NZ_CP033578.1"/>
</dbReference>
<dbReference type="Gene3D" id="3.30.1330.60">
    <property type="entry name" value="OmpA-like domain"/>
    <property type="match status" value="1"/>
</dbReference>
<evidence type="ECO:0000256" key="2">
    <source>
        <dbReference type="ARBA" id="ARBA00023136"/>
    </source>
</evidence>
<name>A0A3G4VIU4_9VIBR</name>
<dbReference type="PROSITE" id="PS51123">
    <property type="entry name" value="OMPA_2"/>
    <property type="match status" value="1"/>
</dbReference>
<dbReference type="PRINTS" id="PR01021">
    <property type="entry name" value="OMPADOMAIN"/>
</dbReference>
<dbReference type="InterPro" id="IPR006665">
    <property type="entry name" value="OmpA-like"/>
</dbReference>
<keyword evidence="2 3" id="KW-0472">Membrane</keyword>
<protein>
    <submittedName>
        <fullName evidence="5">OmpA family protein</fullName>
    </submittedName>
</protein>
<evidence type="ECO:0000256" key="1">
    <source>
        <dbReference type="ARBA" id="ARBA00004370"/>
    </source>
</evidence>
<accession>A0A3G4VIU4</accession>
<dbReference type="GO" id="GO:0016020">
    <property type="term" value="C:membrane"/>
    <property type="evidence" value="ECO:0007669"/>
    <property type="project" value="UniProtKB-SubCell"/>
</dbReference>
<dbReference type="PROSITE" id="PS51257">
    <property type="entry name" value="PROKAR_LIPOPROTEIN"/>
    <property type="match status" value="1"/>
</dbReference>
<dbReference type="Proteomes" id="UP000279760">
    <property type="component" value="Chromosome 2"/>
</dbReference>
<dbReference type="EMBL" id="CP033578">
    <property type="protein sequence ID" value="AYV24690.1"/>
    <property type="molecule type" value="Genomic_DNA"/>
</dbReference>
<reference evidence="5 6" key="1">
    <citation type="submission" date="2018-11" db="EMBL/GenBank/DDBJ databases">
        <title>Complete Genome Sequence of Vbrio mediterranei 117-T6: a Potential Pathogen Bacteria Isolated from the Conchocelis of Pyropia.</title>
        <authorList>
            <person name="Liu Q."/>
        </authorList>
    </citation>
    <scope>NUCLEOTIDE SEQUENCE [LARGE SCALE GENOMIC DNA]</scope>
    <source>
        <strain evidence="5 6">117-T6</strain>
    </source>
</reference>
<evidence type="ECO:0000259" key="4">
    <source>
        <dbReference type="PROSITE" id="PS51123"/>
    </source>
</evidence>
<evidence type="ECO:0000313" key="6">
    <source>
        <dbReference type="Proteomes" id="UP000279760"/>
    </source>
</evidence>
<proteinExistence type="predicted"/>
<dbReference type="InterPro" id="IPR036737">
    <property type="entry name" value="OmpA-like_sf"/>
</dbReference>
<dbReference type="CDD" id="cd07185">
    <property type="entry name" value="OmpA_C-like"/>
    <property type="match status" value="1"/>
</dbReference>
<dbReference type="SUPFAM" id="SSF103088">
    <property type="entry name" value="OmpA-like"/>
    <property type="match status" value="1"/>
</dbReference>
<sequence length="205" mass="23638">MKRLFIMGLLPFVLLGCAESPNVKTNRHQIDDLRDQDRDGVINQRDRCLDTPKHVAVDNTGCADWQISDKPVVVSIDFDFDKSKLRSDQTSKVKRLVDMLEQYPNSNVVLIGDTSSEGTDTYNKALAKRRTGAIRNELERMGIESERISEQEFTQTTYYTEQLHKRKRRTIAVFYRPEMKVTEEWDIFTSEKNLSSATKVEAPSE</sequence>